<accession>X6MRU3</accession>
<sequence length="180" mass="20114">MFSEWDIFGVGMLANELDKNDEGLRRIDISKNTSSKSIKHVVCHDNCLLFATSDDELHFYGTDNGSFGAHSLSSDYFRGSNLPYVVNYFKKNKLQIDKIYSNSHCGHLFVSICNSSDLYCFGNNSNGQLGLGNNKIVSHDKTVKQKIIAPIKHSYFTDIGEKCVHIAVGGYLTLFLTQLS</sequence>
<dbReference type="SUPFAM" id="SSF50985">
    <property type="entry name" value="RCC1/BLIP-II"/>
    <property type="match status" value="1"/>
</dbReference>
<organism evidence="2 3">
    <name type="scientific">Reticulomyxa filosa</name>
    <dbReference type="NCBI Taxonomy" id="46433"/>
    <lineage>
        <taxon>Eukaryota</taxon>
        <taxon>Sar</taxon>
        <taxon>Rhizaria</taxon>
        <taxon>Retaria</taxon>
        <taxon>Foraminifera</taxon>
        <taxon>Monothalamids</taxon>
        <taxon>Reticulomyxidae</taxon>
        <taxon>Reticulomyxa</taxon>
    </lineage>
</organism>
<dbReference type="Gene3D" id="2.130.10.30">
    <property type="entry name" value="Regulator of chromosome condensation 1/beta-lactamase-inhibitor protein II"/>
    <property type="match status" value="1"/>
</dbReference>
<proteinExistence type="predicted"/>
<dbReference type="EMBL" id="ASPP01017911">
    <property type="protein sequence ID" value="ETO16728.1"/>
    <property type="molecule type" value="Genomic_DNA"/>
</dbReference>
<dbReference type="Pfam" id="PF00415">
    <property type="entry name" value="RCC1"/>
    <property type="match status" value="1"/>
</dbReference>
<dbReference type="InterPro" id="IPR009091">
    <property type="entry name" value="RCC1/BLIP-II"/>
</dbReference>
<keyword evidence="3" id="KW-1185">Reference proteome</keyword>
<name>X6MRU3_RETFI</name>
<evidence type="ECO:0000313" key="2">
    <source>
        <dbReference type="EMBL" id="ETO16728.1"/>
    </source>
</evidence>
<comment type="caution">
    <text evidence="2">The sequence shown here is derived from an EMBL/GenBank/DDBJ whole genome shotgun (WGS) entry which is preliminary data.</text>
</comment>
<dbReference type="InterPro" id="IPR000408">
    <property type="entry name" value="Reg_chr_condens"/>
</dbReference>
<feature type="repeat" description="RCC1" evidence="1">
    <location>
        <begin position="116"/>
        <end position="179"/>
    </location>
</feature>
<dbReference type="Proteomes" id="UP000023152">
    <property type="component" value="Unassembled WGS sequence"/>
</dbReference>
<reference evidence="2 3" key="1">
    <citation type="journal article" date="2013" name="Curr. Biol.">
        <title>The Genome of the Foraminiferan Reticulomyxa filosa.</title>
        <authorList>
            <person name="Glockner G."/>
            <person name="Hulsmann N."/>
            <person name="Schleicher M."/>
            <person name="Noegel A.A."/>
            <person name="Eichinger L."/>
            <person name="Gallinger C."/>
            <person name="Pawlowski J."/>
            <person name="Sierra R."/>
            <person name="Euteneuer U."/>
            <person name="Pillet L."/>
            <person name="Moustafa A."/>
            <person name="Platzer M."/>
            <person name="Groth M."/>
            <person name="Szafranski K."/>
            <person name="Schliwa M."/>
        </authorList>
    </citation>
    <scope>NUCLEOTIDE SEQUENCE [LARGE SCALE GENOMIC DNA]</scope>
</reference>
<gene>
    <name evidence="2" type="ORF">RFI_20610</name>
</gene>
<dbReference type="AlphaFoldDB" id="X6MRU3"/>
<evidence type="ECO:0000313" key="3">
    <source>
        <dbReference type="Proteomes" id="UP000023152"/>
    </source>
</evidence>
<evidence type="ECO:0000256" key="1">
    <source>
        <dbReference type="PROSITE-ProRule" id="PRU00235"/>
    </source>
</evidence>
<protein>
    <submittedName>
        <fullName evidence="2">Uncharacterized protein</fullName>
    </submittedName>
</protein>
<dbReference type="PROSITE" id="PS50012">
    <property type="entry name" value="RCC1_3"/>
    <property type="match status" value="1"/>
</dbReference>